<organism evidence="1">
    <name type="scientific">Anguilla anguilla</name>
    <name type="common">European freshwater eel</name>
    <name type="synonym">Muraena anguilla</name>
    <dbReference type="NCBI Taxonomy" id="7936"/>
    <lineage>
        <taxon>Eukaryota</taxon>
        <taxon>Metazoa</taxon>
        <taxon>Chordata</taxon>
        <taxon>Craniata</taxon>
        <taxon>Vertebrata</taxon>
        <taxon>Euteleostomi</taxon>
        <taxon>Actinopterygii</taxon>
        <taxon>Neopterygii</taxon>
        <taxon>Teleostei</taxon>
        <taxon>Anguilliformes</taxon>
        <taxon>Anguillidae</taxon>
        <taxon>Anguilla</taxon>
    </lineage>
</organism>
<proteinExistence type="predicted"/>
<accession>A0A0E9SKE8</accession>
<protein>
    <submittedName>
        <fullName evidence="1">Uncharacterized protein</fullName>
    </submittedName>
</protein>
<sequence length="11" mass="1164">MITTTTTIIGL</sequence>
<reference evidence="1" key="1">
    <citation type="submission" date="2014-11" db="EMBL/GenBank/DDBJ databases">
        <authorList>
            <person name="Amaro Gonzalez C."/>
        </authorList>
    </citation>
    <scope>NUCLEOTIDE SEQUENCE</scope>
</reference>
<evidence type="ECO:0000313" key="1">
    <source>
        <dbReference type="EMBL" id="JAH40978.1"/>
    </source>
</evidence>
<name>A0A0E9SKE8_ANGAN</name>
<dbReference type="EMBL" id="GBXM01067599">
    <property type="protein sequence ID" value="JAH40978.1"/>
    <property type="molecule type" value="Transcribed_RNA"/>
</dbReference>
<reference evidence="1" key="2">
    <citation type="journal article" date="2015" name="Fish Shellfish Immunol.">
        <title>Early steps in the European eel (Anguilla anguilla)-Vibrio vulnificus interaction in the gills: Role of the RtxA13 toxin.</title>
        <authorList>
            <person name="Callol A."/>
            <person name="Pajuelo D."/>
            <person name="Ebbesson L."/>
            <person name="Teles M."/>
            <person name="MacKenzie S."/>
            <person name="Amaro C."/>
        </authorList>
    </citation>
    <scope>NUCLEOTIDE SEQUENCE</scope>
</reference>